<keyword evidence="2" id="KW-0132">Cell division</keyword>
<protein>
    <submittedName>
        <fullName evidence="2">Cell division protein FtsK like protein</fullName>
    </submittedName>
</protein>
<keyword evidence="2" id="KW-0131">Cell cycle</keyword>
<dbReference type="InterPro" id="IPR051162">
    <property type="entry name" value="T4SS_component"/>
</dbReference>
<sequence>MSNQFYNYLAEELIKYWGNKDHNLKKGNRYFFQLDSKDEVLEMALALKSNNLVEVIDFEYSHEFGDTYKTFALVFDDVKLVVAYTRDGVLTDYLATIRNLVSEQLQKWENTALISIVSEQLDTIPGGSLDVQSEGMPLHVSSLAEKLHDQISNSQLSKAEKIILNDYLEQIVSGSSIFKLSIFELEEILAILYKGKIEQYDYKDLGLFCDSSLEEYTGSSLKNRIAENRRLFELVREANEFNNTEEHLQKHFTSDGARMLQKENWEEIAFSDVNKDHLNYLRENKSSKVNYVEIKSTDQLVVWDRPLGDSSAQKRKRQILVFNPELIDEINLVAKFNLEGKIKSLKKDFISQGKGVSEINVDVKTTNIHLNISASKDKPIFSQVTYKHEKKPALGAEFYICVLPVSFEFFNKISSQFTIDAKKEKIVVSLSGNTIQFGNSDFSELLELNNLNETFEVDFAGSYNISIEPSLFEDDQDVTFSLNIDGKSISFLIDSEITDATPINGSRIWKLVRETMTDMRWNKEGNRLIHQHREYYIKSSYAHYFEWEHKWLDQAYRSGKLNSGILESVTIELSEELREAYSRFLACFKTAIQIPSLTHVSKEYYERGLEYIRAFAQEVASFEEGRPAGKRGVHLFKLGVIETDDTVYITPFHPLMVAYKLKVYEVLSNEDIDNLILSRLSPEALLPFIEQSGELYRPQNQDEASEWLVLKSVNKVTASDSVQYLSNVITDKLNQFKEHFSYLFTSVSNAPILINVMNLPDDLEVLKGIINFMKKELSSKGTLIKPIEVTLYTDEQVTSAFEKFSNLKTSEQVEEFLDIKFKESKELDTEDVLRIIRENLFFYKSSSLKNNGRVRYAHITFYKMHAQEHSAIQSMHEMKSDLALQGLYASVPAMRDTETYKTGFGIKGYSFDHEKEYLVETAYRYNELAGNSRNKGNDSYLRGNTVLSRVDTEDEAILSDIFESSHWVTFIDPTVDLSFFKEFNNNLVVIHYSDQYTSSNKYDAITVTNKSDQYYKVIKEFLTNKDIVGSKENILNTIQAFNTFNGEWLLRIIGSKGYIDREKLSIVSAIKYSLAILDHPNIKWVPISLEEILRVGGVFNLSKTGGIFSAKNLGITGSTSDDLLLIGVEDHNGEITLHFYPIEVKFGINNSEVIKKAKEQVNKTKQLLMNALVLDYPNTFKEKFYRNFFVQLLLSNLNKIVQNDIWSAKEYELGDEVIEKLTKLDFKITDHLTSLIGKGAIFSFKEGSSARTAYVDEDIHMIEFSKEDGFNGIVRSMDDTNDWIHNSNNELIKKRFLKNVYDPNNKSELSSIEAPETNYIDFHSIIESENNQVGSEVLEKSDKDEITIPIINSKNNQGDYEGLGTEEKDEITPIIEYSITDYISTEDDYSELGPLESAPIEEDEESLIQLAQDREFIQKNPFEKVQVAADNTEIEYNNKAQDEDGSDQKTDSQIGVATEEVKSLSDVRILLGTVEHSEVEIFWEYGHNELANRHLLISGKSGQGKTYFMQCLLLEKSKQGISSLIVDYTEGFLPNQLEDEFIEALGDRFKQRVVYTEKLPINPFTRNTRFIGSIEIPESNIDIAERVKSVFATVYPTLGIQQLSMIYDRILVGLERYEEHMSLNHLKDLLEEEGSSTALKALSQLRPLIDRNPFTNSSSINWRDHIESKGDVFVIQLTGFPRDVQLIITEFLLWDLWNYSIRAGNKNIPMPVILDEAQNLDHKDESPSARILTEGRKFGWSAWFATQFLKAQMGSDELARLQNATQKIYFAQSDEDVSYIANTLVNEDGDKKYWENKLLNLRKGQCIVQGPQLDAKGNLSKPRNIVVNITPLTKRI</sequence>
<proteinExistence type="predicted"/>
<dbReference type="PANTHER" id="PTHR30121:SF11">
    <property type="entry name" value="AAA+ ATPASE DOMAIN-CONTAINING PROTEIN"/>
    <property type="match status" value="1"/>
</dbReference>
<gene>
    <name evidence="2" type="ORF">NCTC7582_00531</name>
</gene>
<evidence type="ECO:0000313" key="3">
    <source>
        <dbReference type="Proteomes" id="UP000251431"/>
    </source>
</evidence>
<dbReference type="InterPro" id="IPR017646">
    <property type="entry name" value="Dnd_assoc_2"/>
</dbReference>
<name>A0A2X0XBZ7_9BACI</name>
<evidence type="ECO:0000313" key="2">
    <source>
        <dbReference type="EMBL" id="SPT96464.1"/>
    </source>
</evidence>
<dbReference type="Proteomes" id="UP000251431">
    <property type="component" value="Unassembled WGS sequence"/>
</dbReference>
<organism evidence="2 3">
    <name type="scientific">Lysinibacillus capsici</name>
    <dbReference type="NCBI Taxonomy" id="2115968"/>
    <lineage>
        <taxon>Bacteria</taxon>
        <taxon>Bacillati</taxon>
        <taxon>Bacillota</taxon>
        <taxon>Bacilli</taxon>
        <taxon>Bacillales</taxon>
        <taxon>Bacillaceae</taxon>
        <taxon>Lysinibacillus</taxon>
    </lineage>
</organism>
<dbReference type="GO" id="GO:0051301">
    <property type="term" value="P:cell division"/>
    <property type="evidence" value="ECO:0007669"/>
    <property type="project" value="UniProtKB-KW"/>
</dbReference>
<dbReference type="Gene3D" id="3.40.50.300">
    <property type="entry name" value="P-loop containing nucleotide triphosphate hydrolases"/>
    <property type="match status" value="2"/>
</dbReference>
<dbReference type="NCBIfam" id="TIGR03237">
    <property type="entry name" value="dnd_assoc_2"/>
    <property type="match status" value="1"/>
</dbReference>
<dbReference type="PANTHER" id="PTHR30121">
    <property type="entry name" value="UNCHARACTERIZED PROTEIN YJGR-RELATED"/>
    <property type="match status" value="1"/>
</dbReference>
<reference evidence="2 3" key="1">
    <citation type="submission" date="2018-06" db="EMBL/GenBank/DDBJ databases">
        <authorList>
            <consortium name="Pathogen Informatics"/>
            <person name="Doyle S."/>
        </authorList>
    </citation>
    <scope>NUCLEOTIDE SEQUENCE [LARGE SCALE GENOMIC DNA]</scope>
    <source>
        <strain evidence="2 3">NCTC7582</strain>
    </source>
</reference>
<evidence type="ECO:0000259" key="1">
    <source>
        <dbReference type="Pfam" id="PF01935"/>
    </source>
</evidence>
<dbReference type="InterPro" id="IPR027417">
    <property type="entry name" value="P-loop_NTPase"/>
</dbReference>
<accession>A0A2X0XBZ7</accession>
<dbReference type="Pfam" id="PF01935">
    <property type="entry name" value="DUF87"/>
    <property type="match status" value="1"/>
</dbReference>
<dbReference type="REBASE" id="431670">
    <property type="entry name" value="Lsp7582DptHP"/>
</dbReference>
<dbReference type="InterPro" id="IPR002789">
    <property type="entry name" value="HerA_central"/>
</dbReference>
<dbReference type="EMBL" id="UAQE01000001">
    <property type="protein sequence ID" value="SPT96464.1"/>
    <property type="molecule type" value="Genomic_DNA"/>
</dbReference>
<dbReference type="SUPFAM" id="SSF52540">
    <property type="entry name" value="P-loop containing nucleoside triphosphate hydrolases"/>
    <property type="match status" value="1"/>
</dbReference>
<dbReference type="RefSeq" id="WP_233436256.1">
    <property type="nucleotide sequence ID" value="NZ_UAQE01000001.1"/>
</dbReference>
<feature type="domain" description="Helicase HerA central" evidence="1">
    <location>
        <begin position="1476"/>
        <end position="1693"/>
    </location>
</feature>